<reference evidence="2 3" key="1">
    <citation type="submission" date="2021-05" db="EMBL/GenBank/DDBJ databases">
        <title>Novel species in genus Cellulomonas.</title>
        <authorList>
            <person name="Zhang G."/>
        </authorList>
    </citation>
    <scope>NUCLEOTIDE SEQUENCE [LARGE SCALE GENOMIC DNA]</scope>
    <source>
        <strain evidence="3">zg-ZUI157</strain>
    </source>
</reference>
<protein>
    <recommendedName>
        <fullName evidence="4">O-antigen ligase domain-containing protein</fullName>
    </recommendedName>
</protein>
<evidence type="ECO:0000313" key="3">
    <source>
        <dbReference type="Proteomes" id="UP000679335"/>
    </source>
</evidence>
<name>A0ABX8GLU6_9CELL</name>
<dbReference type="Proteomes" id="UP000679335">
    <property type="component" value="Chromosome"/>
</dbReference>
<sequence length="423" mass="44834">MEPRREDAPAWRSPAYRALAVLGTVLVGARLDLAQGATLGLVLCLALAPVWWRAAWSVVGYRWLVAAAVLAVVAGFWLTSHAATDHTTNTTIALRNSLLVIGLPVLVGFLVWACRQVAPPLLAVCFGLAMLVTVPTGGAFATNPWKFGFATPVTIVLLGLAWWSGRRWVQVVVALVISAVHGINDARSAFAILFIVAVVMLWEGRPTTATRRASGLRAGAFVAGLGAGAYWLVQALILDGAFGEATQARTQAQIEQSGSVLVGGRPEIGAFRYLLAHRPMGFGSGTLLTSEDILVAKEGMASVGYEPNNGYVENYMFGGQIELHSGVGDLWAWSGAAGLLLAAVLAVVVAVHTTRGIGASTSVALALALAIRFFWDLLFSPFVSSTMNLVLLLGLGFGVWWVGDDGRRRAQPRPESESANIHA</sequence>
<organism evidence="2 3">
    <name type="scientific">Cellulomonas dongxiuzhuiae</name>
    <dbReference type="NCBI Taxonomy" id="2819979"/>
    <lineage>
        <taxon>Bacteria</taxon>
        <taxon>Bacillati</taxon>
        <taxon>Actinomycetota</taxon>
        <taxon>Actinomycetes</taxon>
        <taxon>Micrococcales</taxon>
        <taxon>Cellulomonadaceae</taxon>
        <taxon>Cellulomonas</taxon>
    </lineage>
</organism>
<feature type="transmembrane region" description="Helical" evidence="1">
    <location>
        <begin position="381"/>
        <end position="403"/>
    </location>
</feature>
<keyword evidence="1" id="KW-1133">Transmembrane helix</keyword>
<proteinExistence type="predicted"/>
<evidence type="ECO:0008006" key="4">
    <source>
        <dbReference type="Google" id="ProtNLM"/>
    </source>
</evidence>
<gene>
    <name evidence="2" type="ORF">KKR89_04420</name>
</gene>
<dbReference type="RefSeq" id="WP_208198035.1">
    <property type="nucleotide sequence ID" value="NZ_CP076023.1"/>
</dbReference>
<feature type="transmembrane region" description="Helical" evidence="1">
    <location>
        <begin position="118"/>
        <end position="140"/>
    </location>
</feature>
<feature type="transmembrane region" description="Helical" evidence="1">
    <location>
        <begin position="92"/>
        <end position="112"/>
    </location>
</feature>
<feature type="transmembrane region" description="Helical" evidence="1">
    <location>
        <begin position="214"/>
        <end position="233"/>
    </location>
</feature>
<feature type="transmembrane region" description="Helical" evidence="1">
    <location>
        <begin position="330"/>
        <end position="350"/>
    </location>
</feature>
<feature type="transmembrane region" description="Helical" evidence="1">
    <location>
        <begin position="60"/>
        <end position="80"/>
    </location>
</feature>
<evidence type="ECO:0000313" key="2">
    <source>
        <dbReference type="EMBL" id="QWC16880.1"/>
    </source>
</evidence>
<feature type="transmembrane region" description="Helical" evidence="1">
    <location>
        <begin position="357"/>
        <end position="375"/>
    </location>
</feature>
<accession>A0ABX8GLU6</accession>
<keyword evidence="1" id="KW-0472">Membrane</keyword>
<evidence type="ECO:0000256" key="1">
    <source>
        <dbReference type="SAM" id="Phobius"/>
    </source>
</evidence>
<keyword evidence="1" id="KW-0812">Transmembrane</keyword>
<keyword evidence="3" id="KW-1185">Reference proteome</keyword>
<feature type="transmembrane region" description="Helical" evidence="1">
    <location>
        <begin position="147"/>
        <end position="165"/>
    </location>
</feature>
<dbReference type="EMBL" id="CP076023">
    <property type="protein sequence ID" value="QWC16880.1"/>
    <property type="molecule type" value="Genomic_DNA"/>
</dbReference>